<evidence type="ECO:0000259" key="7">
    <source>
        <dbReference type="Pfam" id="PF09848"/>
    </source>
</evidence>
<dbReference type="Gene3D" id="3.40.50.300">
    <property type="entry name" value="P-loop containing nucleotide triphosphate hydrolases"/>
    <property type="match status" value="2"/>
</dbReference>
<dbReference type="FunFam" id="3.40.50.300:FF:001322">
    <property type="entry name" value="Schlafen family member 11"/>
    <property type="match status" value="1"/>
</dbReference>
<dbReference type="InterPro" id="IPR007421">
    <property type="entry name" value="Schlafen_AlbA_2_dom"/>
</dbReference>
<dbReference type="GO" id="GO:0005737">
    <property type="term" value="C:cytoplasm"/>
    <property type="evidence" value="ECO:0007669"/>
    <property type="project" value="UniProtKB-ARBA"/>
</dbReference>
<dbReference type="GO" id="GO:0000049">
    <property type="term" value="F:tRNA binding"/>
    <property type="evidence" value="ECO:0007669"/>
    <property type="project" value="TreeGrafter"/>
</dbReference>
<dbReference type="FunFam" id="3.30.950.30:FF:000002">
    <property type="entry name" value="Schlafen family member 11"/>
    <property type="match status" value="1"/>
</dbReference>
<dbReference type="Ensembl" id="ENSBIXT00000012287.1">
    <property type="protein sequence ID" value="ENSBIXP00000027790.1"/>
    <property type="gene ID" value="ENSBIXG00000008732.1"/>
</dbReference>
<evidence type="ECO:0000256" key="4">
    <source>
        <dbReference type="ARBA" id="ARBA00022801"/>
    </source>
</evidence>
<dbReference type="InterPro" id="IPR038461">
    <property type="entry name" value="Schlafen_AlbA_2_dom_sf"/>
</dbReference>
<protein>
    <submittedName>
        <fullName evidence="10">Schlafen family member 11</fullName>
    </submittedName>
</protein>
<feature type="domain" description="Poxin-Schlafen/Schlafen-like N-terminal" evidence="8">
    <location>
        <begin position="100"/>
        <end position="213"/>
    </location>
</feature>
<evidence type="ECO:0000256" key="2">
    <source>
        <dbReference type="ARBA" id="ARBA00010114"/>
    </source>
</evidence>
<comment type="similarity">
    <text evidence="2">Belongs to the Schlafen family. Subgroup III subfamily.</text>
</comment>
<dbReference type="PANTHER" id="PTHR12155:SF43">
    <property type="entry name" value="SCHLAFEN FAMILY MEMBER 13"/>
    <property type="match status" value="1"/>
</dbReference>
<dbReference type="Pfam" id="PF21026">
    <property type="entry name" value="SLFN_GTPase-like"/>
    <property type="match status" value="1"/>
</dbReference>
<dbReference type="Pfam" id="PF09848">
    <property type="entry name" value="SLFN-g3_helicase"/>
    <property type="match status" value="1"/>
</dbReference>
<dbReference type="GO" id="GO:0005524">
    <property type="term" value="F:ATP binding"/>
    <property type="evidence" value="ECO:0007669"/>
    <property type="project" value="UniProtKB-KW"/>
</dbReference>
<feature type="domain" description="Schlafen GTPase-like" evidence="9">
    <location>
        <begin position="412"/>
        <end position="548"/>
    </location>
</feature>
<proteinExistence type="inferred from homology"/>
<keyword evidence="3" id="KW-0547">Nucleotide-binding</keyword>
<reference evidence="10" key="2">
    <citation type="submission" date="2025-08" db="UniProtKB">
        <authorList>
            <consortium name="Ensembl"/>
        </authorList>
    </citation>
    <scope>IDENTIFICATION</scope>
</reference>
<dbReference type="InterPro" id="IPR029684">
    <property type="entry name" value="Schlafen"/>
</dbReference>
<dbReference type="Gene3D" id="3.30.950.30">
    <property type="entry name" value="Schlafen, AAA domain"/>
    <property type="match status" value="1"/>
</dbReference>
<comment type="cofactor">
    <cofactor evidence="1">
        <name>Mg(2+)</name>
        <dbReference type="ChEBI" id="CHEBI:18420"/>
    </cofactor>
</comment>
<accession>A0A4W2DUD6</accession>
<keyword evidence="5" id="KW-0067">ATP-binding</keyword>
<evidence type="ECO:0000259" key="8">
    <source>
        <dbReference type="Pfam" id="PF17057"/>
    </source>
</evidence>
<organism evidence="10 11">
    <name type="scientific">Bos indicus x Bos taurus</name>
    <name type="common">Hybrid cattle</name>
    <dbReference type="NCBI Taxonomy" id="30522"/>
    <lineage>
        <taxon>Eukaryota</taxon>
        <taxon>Metazoa</taxon>
        <taxon>Chordata</taxon>
        <taxon>Craniata</taxon>
        <taxon>Vertebrata</taxon>
        <taxon>Euteleostomi</taxon>
        <taxon>Mammalia</taxon>
        <taxon>Eutheria</taxon>
        <taxon>Laurasiatheria</taxon>
        <taxon>Artiodactyla</taxon>
        <taxon>Ruminantia</taxon>
        <taxon>Pecora</taxon>
        <taxon>Bovidae</taxon>
        <taxon>Bovinae</taxon>
        <taxon>Bos</taxon>
    </lineage>
</organism>
<dbReference type="AlphaFoldDB" id="A0A4W2DUD6"/>
<dbReference type="GO" id="GO:0016787">
    <property type="term" value="F:hydrolase activity"/>
    <property type="evidence" value="ECO:0007669"/>
    <property type="project" value="UniProtKB-KW"/>
</dbReference>
<feature type="domain" description="Schlafen AlbA-2" evidence="6">
    <location>
        <begin position="216"/>
        <end position="287"/>
    </location>
</feature>
<dbReference type="Pfam" id="PF04326">
    <property type="entry name" value="SLFN_AlbA_2"/>
    <property type="match status" value="1"/>
</dbReference>
<evidence type="ECO:0000256" key="3">
    <source>
        <dbReference type="ARBA" id="ARBA00022741"/>
    </source>
</evidence>
<gene>
    <name evidence="10" type="primary">SLFN11</name>
</gene>
<name>A0A4W2DUD6_BOBOX</name>
<evidence type="ECO:0000256" key="5">
    <source>
        <dbReference type="ARBA" id="ARBA00022840"/>
    </source>
</evidence>
<keyword evidence="11" id="KW-1185">Reference proteome</keyword>
<dbReference type="GO" id="GO:0051607">
    <property type="term" value="P:defense response to virus"/>
    <property type="evidence" value="ECO:0007669"/>
    <property type="project" value="TreeGrafter"/>
</dbReference>
<reference evidence="10" key="3">
    <citation type="submission" date="2025-09" db="UniProtKB">
        <authorList>
            <consortium name="Ensembl"/>
        </authorList>
    </citation>
    <scope>IDENTIFICATION</scope>
</reference>
<dbReference type="Proteomes" id="UP000314981">
    <property type="component" value="Chromosome 19"/>
</dbReference>
<dbReference type="InterPro" id="IPR027417">
    <property type="entry name" value="P-loop_NTPase"/>
</dbReference>
<feature type="domain" description="Schlafen group 3-like DNA/RNA helicase" evidence="7">
    <location>
        <begin position="602"/>
        <end position="722"/>
    </location>
</feature>
<evidence type="ECO:0000256" key="1">
    <source>
        <dbReference type="ARBA" id="ARBA00001946"/>
    </source>
</evidence>
<reference evidence="10 11" key="1">
    <citation type="submission" date="2018-11" db="EMBL/GenBank/DDBJ databases">
        <title>Haplotype-resolved cattle genomes.</title>
        <authorList>
            <person name="Low W.Y."/>
            <person name="Tearle R."/>
            <person name="Bickhart D.M."/>
            <person name="Rosen B.D."/>
            <person name="Koren S."/>
            <person name="Rhie A."/>
            <person name="Hiendleder S."/>
            <person name="Phillippy A.M."/>
            <person name="Smith T.P.L."/>
            <person name="Williams J.L."/>
        </authorList>
    </citation>
    <scope>NUCLEOTIDE SEQUENCE [LARGE SCALE GENOMIC DNA]</scope>
</reference>
<dbReference type="STRING" id="30522.A0A4W2DUD6"/>
<sequence>MCFHGFSRRINMEKHYSRLAVDSSYPDLVINVGKVTLGESNRKKLQKVQREKEKVKVIQAACALLNSGGGVIQLEMANNDDNLVEMGLDLEEALRTLILFSNLQAFFETKQQGSCYYIFVKSWSSDTLLENVFVKPRICSLSSSLYCRSGTSVYLMDSRKAFHFLKTKKTNAKSSGKEPVGEISKVIHPDLHDVDPTYCVFQKDHFERGEVMPFPESQLIEFKQFATKHIEQYMKDTILEYIPAFANTEGGYLVIGVDDKSREVLGCAKENVDRDSLKKKIEETIQKLSCVHFCQSRCQIDFTVKILDVLAEGELYGYACVIGVKRFCGAVFSGVPSSWMVNGKDVCSLTTKEWLSMMMDTDPDLTQLCKDFESQLSLSNSPPQSRPVYSKKGLEHKKDLQQLLFPVTPGCLTYTPESLQKELFSQNEGLEELINTQIDPSSQGILILSTSWAVDLNLEEKQGVICDALLIAQNRPPILYTILRGHDAEGQSYCTRTAFTLKQKLVNTGGYTENLCITTKVLHLSPEGGAQSSAGSGSVIDYPSSYHLADTQQMEALLQSLVIVLLGFRSLLSDKLGCEVLNLLTAKQYKIFSKNLRKSKELFIHGLPGSGKTIMAIKIMEKIRNTFHCETQEILYICENKPLKNFIRGKNICQAVTRKSFMKYNFEYIQHIIIDEAQNFRTEDGEWYRKAKTITQRDVDCPRILWIFLDYFQTSHMERIGLPALSAQYPREELTRVVRNAGQIAGYLQRVLQKVRKNPPCNIPHEPLKMCLKAEWAQDVQGTLNIKKNLTLNAIVTHVADTCKLLFERGYSPKDVAVLVSTAKDVEKYRQKLLQAMRKKGIMCLTNESDVEGDHVVLDSVRRFSGLERSIVFGIHPSTVEPAILHNVLVCLASRANQQLHILWQRKDKEVFQTKMG</sequence>
<dbReference type="InterPro" id="IPR031450">
    <property type="entry name" value="Poxin-SLFN/SLFN_N"/>
</dbReference>
<dbReference type="PANTHER" id="PTHR12155">
    <property type="entry name" value="SCHLAFEN"/>
    <property type="match status" value="1"/>
</dbReference>
<dbReference type="Pfam" id="PF17057">
    <property type="entry name" value="B3R"/>
    <property type="match status" value="1"/>
</dbReference>
<keyword evidence="4" id="KW-0378">Hydrolase</keyword>
<dbReference type="OMA" id="TKQQGSC"/>
<evidence type="ECO:0000259" key="9">
    <source>
        <dbReference type="Pfam" id="PF21026"/>
    </source>
</evidence>
<dbReference type="InterPro" id="IPR048729">
    <property type="entry name" value="SLFN_GTPase-like"/>
</dbReference>
<evidence type="ECO:0000313" key="11">
    <source>
        <dbReference type="Proteomes" id="UP000314981"/>
    </source>
</evidence>
<dbReference type="InterPro" id="IPR018647">
    <property type="entry name" value="SLFN_3-like_DNA/RNA_helicase"/>
</dbReference>
<dbReference type="SUPFAM" id="SSF52540">
    <property type="entry name" value="P-loop containing nucleoside triphosphate hydrolases"/>
    <property type="match status" value="1"/>
</dbReference>
<evidence type="ECO:0000259" key="6">
    <source>
        <dbReference type="Pfam" id="PF04326"/>
    </source>
</evidence>
<evidence type="ECO:0000313" key="10">
    <source>
        <dbReference type="Ensembl" id="ENSBIXP00000027790.1"/>
    </source>
</evidence>